<reference evidence="13 14" key="1">
    <citation type="submission" date="2023-10" db="EMBL/GenBank/DDBJ databases">
        <title>Genomes of two closely related lineages of the louse Polyplax serrata with different host specificities.</title>
        <authorList>
            <person name="Martinu J."/>
            <person name="Tarabai H."/>
            <person name="Stefka J."/>
            <person name="Hypsa V."/>
        </authorList>
    </citation>
    <scope>NUCLEOTIDE SEQUENCE [LARGE SCALE GENOMIC DNA]</scope>
    <source>
        <strain evidence="13">HR10_N</strain>
    </source>
</reference>
<evidence type="ECO:0000256" key="3">
    <source>
        <dbReference type="ARBA" id="ARBA00023157"/>
    </source>
</evidence>
<dbReference type="Pfam" id="PF02210">
    <property type="entry name" value="Laminin_G_2"/>
    <property type="match status" value="1"/>
</dbReference>
<sequence>MVVDEQLCDWHLKISQLNGREVDRCSLVYRRVIFTDNLGELICTKRKSDSVHQWRREDDKALPKTAFQKKGKLVIPHVSPGDKGLYICEYKTKQGKKIKNKNVNISSHASTLYTPDPTLYTSDHTFYTPAPTNYKKFSEADIDLPLCENDTIHTGGKCRVISLFECNDGQRVNKSLRCNRKRDCNDGSDEVNCEFWPPKITQLPELKVDMYCGTDENDKFDMLRLDCEFVGHPEPLVKWKKYEGHVPSKCQQVSTNGHGILLCPNFKQSDQGAYSCVAENSIGSSESQPKSIARCKNFIPCNGFKVKNEEDIEHCLECFCSGKTDRCQNIKSKLQPTVIPFPVNLVTLKAKDDGEITYIPSDEEPTPKNLLNEIKYYELTKDYLPDNSLLKSYGRNMRIPRYSGKTNFLPEVPDLIIQGNGISLFYNFHVISPSSNTADVRFWPGNWHHLNKTVASRLDLICEYVKNNVENWSNNAHIHLESSTIGDFLNSVSYIEKCTCPEGYAGLSCESCATGYQRRNKISGFVCDKIQCDSRNGYFLSGNECVKSPCNVNGSLNMFPDFDGKCKCKEGMTGDTCNQPMSCESGYYRIDNSKECVKCWCSGVTHECNGSSLYRTEISSMSMGGYNSSNGRNFWLLPGIFSGNKLTSYGGHIKYALTYVSDVPKQNEPLSVELLTVDDVTLTFTHPNIDKSTVIDEKTWVVPMKENYWRKSDKTAVNRSEFLSVLTELKAIYIESPYHLSSGKVNLTWVRMSDASQVDKGTNEYATEVEQCFCPEGYTGLSCESCAHGYYREKTSNKCVKCYCDNCDPIEGCLGCPAGFYRDNPSTEARPVCKPCECNGREVKCGKDTNNNTYCLCKSGFSGLHCENSIAFTQSSSHLTIKITPSILTSDAAGSEAVFNCSYDSGEKLKLSFTKVYRDKVEGPFSGTAYPVITTKNGYQGLMSVSTLLEEELTEVECYVHNLRGKEVGRVVATIQTIGTQPVKITNCYSDYTYVKETKSKDFICQTTGSPRPVTTWYMKKHNEPREKVDSTDGVYSIGAVELSQNGTTFTCEAENSVGDKDICSTVLIVEKNCDVVRITPKKVQVEEGETIYLHCTTTANSSVSWLREDSILPLRRTYESNGNLTILNATLEDIGNYTCRALSSDNRYINQTVWVNVTEKLVAPLIFISSNDVTLSVGDHFTVDCWVSGKPTPTVVWTKLSGSPAKNVYSFGGNLTITSASLDDAGIYECQAQSKAGREVSRIYIDVKEIRRPPKVEISPTSISPIEGQSTMVECRATSGKPEPRIYWLREVILSNGEFQNYGNNSVLEFHNISRYDRGIYQCRGENSEGIDVAYVEIDVMFPPNITVSDESMTVYENEEITIKCSAVGNPVPKLTWLSQLQGNQKRDIRDNDVLAVFKNEITITVKATADLYGLICLATNEVGEARKIVPVSVWPELVVQEQDVQMVPIGSYHEFLCHGCHGKLQWEKVDGQLVGDECEIPNGLMIPAVQIQHNATYACTCTADKKFKKTFSIIVTGHVPKFTQDPKSYIVLPVSLKSSSEAVIEISFKTYSEHGLLLMDEYNEFALYVYNNKTTIILHPEGGKRHHFTSTVHLKYGVWYSLVVDLTVVSAKITLYADDSRILEQMEEHFKNFTGKLLSSNQKNFFVGGTKHKAKNVHHHLLHIPSLDGCISRLNIDYQPYNIIKQGTYSTSVSLCKRCSEQPNPCKNQGKCLDAPTQFGFICVCPENPELGSDVFDKYNHQTNMIIETCPSGCEGRNCDRQLDLCKMMNPCYRSDLNLCTNKVSSLSCSCSLGYQGLTCEKEELNSFCVSGTGYVKLSSKHLYQSSLLHPEVIEMQFSLEKPNGLLLWRGDLENYVAITVTRGFVNYIYQNQGIVRYVTAGQKIELYRNHTLIAKRTNDTIILQLDDQPNIDYSRFTTNRVVGDIYLGGTPQHILPYNISTSGLFGCIHSLSFGRQPRINFKDNVLESLNIRPLKSQIFRNRVQNNLKYDRMESESDDDDISTSDY</sequence>
<keyword evidence="1" id="KW-0732">Signal</keyword>
<dbReference type="GO" id="GO:0005886">
    <property type="term" value="C:plasma membrane"/>
    <property type="evidence" value="ECO:0007669"/>
    <property type="project" value="TreeGrafter"/>
</dbReference>
<feature type="domain" description="Laminin IV type A" evidence="12">
    <location>
        <begin position="582"/>
        <end position="771"/>
    </location>
</feature>
<dbReference type="SUPFAM" id="SSF49899">
    <property type="entry name" value="Concanavalin A-like lectins/glucanases"/>
    <property type="match status" value="2"/>
</dbReference>
<feature type="disulfide bond" evidence="8">
    <location>
        <begin position="178"/>
        <end position="193"/>
    </location>
</feature>
<dbReference type="SUPFAM" id="SSF48726">
    <property type="entry name" value="Immunoglobulin"/>
    <property type="match status" value="7"/>
</dbReference>
<feature type="domain" description="Ig-like" evidence="11">
    <location>
        <begin position="36"/>
        <end position="104"/>
    </location>
</feature>
<feature type="domain" description="Ig-like" evidence="11">
    <location>
        <begin position="1165"/>
        <end position="1242"/>
    </location>
</feature>
<dbReference type="InterPro" id="IPR036179">
    <property type="entry name" value="Ig-like_dom_sf"/>
</dbReference>
<dbReference type="Gene3D" id="2.60.120.200">
    <property type="match status" value="2"/>
</dbReference>
<dbReference type="SUPFAM" id="SSF57184">
    <property type="entry name" value="Growth factor receptor domain"/>
    <property type="match status" value="1"/>
</dbReference>
<dbReference type="Proteomes" id="UP001372834">
    <property type="component" value="Unassembled WGS sequence"/>
</dbReference>
<comment type="caution">
    <text evidence="7">Lacks conserved residue(s) required for the propagation of feature annotation.</text>
</comment>
<keyword evidence="3 7" id="KW-1015">Disulfide bond</keyword>
<evidence type="ECO:0000256" key="5">
    <source>
        <dbReference type="ARBA" id="ARBA00023292"/>
    </source>
</evidence>
<dbReference type="InterPro" id="IPR013783">
    <property type="entry name" value="Ig-like_fold"/>
</dbReference>
<dbReference type="GO" id="GO:0030424">
    <property type="term" value="C:axon"/>
    <property type="evidence" value="ECO:0007669"/>
    <property type="project" value="TreeGrafter"/>
</dbReference>
<feature type="domain" description="Ig-like" evidence="11">
    <location>
        <begin position="1075"/>
        <end position="1151"/>
    </location>
</feature>
<protein>
    <submittedName>
        <fullName evidence="13">Uncharacterized protein</fullName>
    </submittedName>
</protein>
<dbReference type="GO" id="GO:0048513">
    <property type="term" value="P:animal organ development"/>
    <property type="evidence" value="ECO:0007669"/>
    <property type="project" value="UniProtKB-ARBA"/>
</dbReference>
<dbReference type="InterPro" id="IPR036055">
    <property type="entry name" value="LDL_receptor-like_sf"/>
</dbReference>
<dbReference type="InterPro" id="IPR003598">
    <property type="entry name" value="Ig_sub2"/>
</dbReference>
<comment type="caution">
    <text evidence="13">The sequence shown here is derived from an EMBL/GenBank/DDBJ whole genome shotgun (WGS) entry which is preliminary data.</text>
</comment>
<dbReference type="InterPro" id="IPR009030">
    <property type="entry name" value="Growth_fac_rcpt_cys_sf"/>
</dbReference>
<feature type="disulfide bond" evidence="7">
    <location>
        <begin position="1774"/>
        <end position="1791"/>
    </location>
</feature>
<dbReference type="PROSITE" id="PS50026">
    <property type="entry name" value="EGF_3"/>
    <property type="match status" value="2"/>
</dbReference>
<dbReference type="InterPro" id="IPR000034">
    <property type="entry name" value="Laminin_IV"/>
</dbReference>
<proteinExistence type="predicted"/>
<keyword evidence="5" id="KW-0424">Laminin EGF-like domain</keyword>
<dbReference type="SMART" id="SM00180">
    <property type="entry name" value="EGF_Lam"/>
    <property type="match status" value="3"/>
</dbReference>
<evidence type="ECO:0000313" key="13">
    <source>
        <dbReference type="EMBL" id="KAK6618641.1"/>
    </source>
</evidence>
<dbReference type="GO" id="GO:0098632">
    <property type="term" value="F:cell-cell adhesion mediator activity"/>
    <property type="evidence" value="ECO:0007669"/>
    <property type="project" value="TreeGrafter"/>
</dbReference>
<dbReference type="SMART" id="SM00282">
    <property type="entry name" value="LamG"/>
    <property type="match status" value="2"/>
</dbReference>
<dbReference type="Pfam" id="PF00052">
    <property type="entry name" value="Laminin_B"/>
    <property type="match status" value="2"/>
</dbReference>
<evidence type="ECO:0000256" key="8">
    <source>
        <dbReference type="PROSITE-ProRule" id="PRU00124"/>
    </source>
</evidence>
<dbReference type="SMART" id="SM00408">
    <property type="entry name" value="IGc2"/>
    <property type="match status" value="7"/>
</dbReference>
<dbReference type="GO" id="GO:0007156">
    <property type="term" value="P:homophilic cell adhesion via plasma membrane adhesion molecules"/>
    <property type="evidence" value="ECO:0007669"/>
    <property type="project" value="TreeGrafter"/>
</dbReference>
<dbReference type="SMART" id="SM00181">
    <property type="entry name" value="EGF"/>
    <property type="match status" value="3"/>
</dbReference>
<evidence type="ECO:0000259" key="10">
    <source>
        <dbReference type="PROSITE" id="PS50026"/>
    </source>
</evidence>
<dbReference type="SMART" id="SM00409">
    <property type="entry name" value="IG"/>
    <property type="match status" value="6"/>
</dbReference>
<dbReference type="Pfam" id="PF07679">
    <property type="entry name" value="I-set"/>
    <property type="match status" value="1"/>
</dbReference>
<name>A0AAN8P286_POLSC</name>
<dbReference type="PROSITE" id="PS01248">
    <property type="entry name" value="EGF_LAM_1"/>
    <property type="match status" value="1"/>
</dbReference>
<dbReference type="SMART" id="SM00281">
    <property type="entry name" value="LamB"/>
    <property type="match status" value="1"/>
</dbReference>
<dbReference type="EMBL" id="JAWJWE010000041">
    <property type="protein sequence ID" value="KAK6618641.1"/>
    <property type="molecule type" value="Genomic_DNA"/>
</dbReference>
<dbReference type="InterPro" id="IPR003599">
    <property type="entry name" value="Ig_sub"/>
</dbReference>
<evidence type="ECO:0000259" key="9">
    <source>
        <dbReference type="PROSITE" id="PS50025"/>
    </source>
</evidence>
<evidence type="ECO:0000256" key="1">
    <source>
        <dbReference type="ARBA" id="ARBA00022729"/>
    </source>
</evidence>
<dbReference type="InterPro" id="IPR013320">
    <property type="entry name" value="ConA-like_dom_sf"/>
</dbReference>
<dbReference type="InterPro" id="IPR013098">
    <property type="entry name" value="Ig_I-set"/>
</dbReference>
<accession>A0AAN8P286</accession>
<dbReference type="GO" id="GO:0070593">
    <property type="term" value="P:dendrite self-avoidance"/>
    <property type="evidence" value="ECO:0007669"/>
    <property type="project" value="TreeGrafter"/>
</dbReference>
<dbReference type="PROSITE" id="PS50835">
    <property type="entry name" value="IG_LIKE"/>
    <property type="match status" value="7"/>
</dbReference>
<dbReference type="Gene3D" id="4.10.400.10">
    <property type="entry name" value="Low-density Lipoprotein Receptor"/>
    <property type="match status" value="1"/>
</dbReference>
<dbReference type="CDD" id="cd00096">
    <property type="entry name" value="Ig"/>
    <property type="match status" value="1"/>
</dbReference>
<dbReference type="Pfam" id="PF13927">
    <property type="entry name" value="Ig_3"/>
    <property type="match status" value="4"/>
</dbReference>
<dbReference type="PANTHER" id="PTHR10075:SF100">
    <property type="entry name" value="FASCICLIN-2"/>
    <property type="match status" value="1"/>
</dbReference>
<dbReference type="PANTHER" id="PTHR10075">
    <property type="entry name" value="BASIGIN RELATED"/>
    <property type="match status" value="1"/>
</dbReference>
<dbReference type="SMART" id="SM00192">
    <property type="entry name" value="LDLa"/>
    <property type="match status" value="1"/>
</dbReference>
<organism evidence="13 14">
    <name type="scientific">Polyplax serrata</name>
    <name type="common">Common mouse louse</name>
    <dbReference type="NCBI Taxonomy" id="468196"/>
    <lineage>
        <taxon>Eukaryota</taxon>
        <taxon>Metazoa</taxon>
        <taxon>Ecdysozoa</taxon>
        <taxon>Arthropoda</taxon>
        <taxon>Hexapoda</taxon>
        <taxon>Insecta</taxon>
        <taxon>Pterygota</taxon>
        <taxon>Neoptera</taxon>
        <taxon>Paraneoptera</taxon>
        <taxon>Psocodea</taxon>
        <taxon>Troctomorpha</taxon>
        <taxon>Phthiraptera</taxon>
        <taxon>Anoplura</taxon>
        <taxon>Polyplacidae</taxon>
        <taxon>Polyplax</taxon>
    </lineage>
</organism>
<feature type="domain" description="Laminin G" evidence="9">
    <location>
        <begin position="1807"/>
        <end position="1979"/>
    </location>
</feature>
<feature type="domain" description="EGF-like" evidence="10">
    <location>
        <begin position="1764"/>
        <end position="1803"/>
    </location>
</feature>
<dbReference type="InterPro" id="IPR002049">
    <property type="entry name" value="LE_dom"/>
</dbReference>
<dbReference type="CDD" id="cd00055">
    <property type="entry name" value="EGF_Lam"/>
    <property type="match status" value="1"/>
</dbReference>
<evidence type="ECO:0000313" key="14">
    <source>
        <dbReference type="Proteomes" id="UP001372834"/>
    </source>
</evidence>
<feature type="domain" description="Ig-like" evidence="11">
    <location>
        <begin position="198"/>
        <end position="293"/>
    </location>
</feature>
<dbReference type="InterPro" id="IPR007110">
    <property type="entry name" value="Ig-like_dom"/>
</dbReference>
<keyword evidence="6" id="KW-0393">Immunoglobulin domain</keyword>
<dbReference type="SUPFAM" id="SSF57424">
    <property type="entry name" value="LDL receptor-like module"/>
    <property type="match status" value="1"/>
</dbReference>
<dbReference type="SUPFAM" id="SSF57196">
    <property type="entry name" value="EGF/Laminin"/>
    <property type="match status" value="1"/>
</dbReference>
<evidence type="ECO:0000259" key="11">
    <source>
        <dbReference type="PROSITE" id="PS50835"/>
    </source>
</evidence>
<dbReference type="InterPro" id="IPR001791">
    <property type="entry name" value="Laminin_G"/>
</dbReference>
<evidence type="ECO:0000256" key="4">
    <source>
        <dbReference type="ARBA" id="ARBA00023180"/>
    </source>
</evidence>
<feature type="domain" description="Laminin G" evidence="9">
    <location>
        <begin position="1521"/>
        <end position="1701"/>
    </location>
</feature>
<feature type="domain" description="Ig-like" evidence="11">
    <location>
        <begin position="1255"/>
        <end position="1340"/>
    </location>
</feature>
<evidence type="ECO:0000256" key="6">
    <source>
        <dbReference type="ARBA" id="ARBA00023319"/>
    </source>
</evidence>
<feature type="domain" description="EGF-like" evidence="10">
    <location>
        <begin position="541"/>
        <end position="578"/>
    </location>
</feature>
<keyword evidence="4" id="KW-0325">Glycoprotein</keyword>
<dbReference type="Gene3D" id="2.10.25.10">
    <property type="entry name" value="Laminin"/>
    <property type="match status" value="2"/>
</dbReference>
<keyword evidence="2" id="KW-0677">Repeat</keyword>
<dbReference type="InterPro" id="IPR002172">
    <property type="entry name" value="LDrepeatLR_classA_rpt"/>
</dbReference>
<dbReference type="Pfam" id="PF00057">
    <property type="entry name" value="Ldl_recept_a"/>
    <property type="match status" value="1"/>
</dbReference>
<dbReference type="InterPro" id="IPR000742">
    <property type="entry name" value="EGF"/>
</dbReference>
<evidence type="ECO:0000256" key="7">
    <source>
        <dbReference type="PROSITE-ProRule" id="PRU00076"/>
    </source>
</evidence>
<feature type="disulfide bond" evidence="8">
    <location>
        <begin position="166"/>
        <end position="184"/>
    </location>
</feature>
<dbReference type="CDD" id="cd00110">
    <property type="entry name" value="LamG"/>
    <property type="match status" value="2"/>
</dbReference>
<dbReference type="PROSITE" id="PS50025">
    <property type="entry name" value="LAM_G_DOMAIN"/>
    <property type="match status" value="2"/>
</dbReference>
<dbReference type="PROSITE" id="PS51115">
    <property type="entry name" value="LAMININ_IVA"/>
    <property type="match status" value="1"/>
</dbReference>
<dbReference type="CDD" id="cd00112">
    <property type="entry name" value="LDLa"/>
    <property type="match status" value="1"/>
</dbReference>
<evidence type="ECO:0000259" key="12">
    <source>
        <dbReference type="PROSITE" id="PS51115"/>
    </source>
</evidence>
<feature type="disulfide bond" evidence="7">
    <location>
        <begin position="568"/>
        <end position="577"/>
    </location>
</feature>
<dbReference type="GO" id="GO:0007411">
    <property type="term" value="P:axon guidance"/>
    <property type="evidence" value="ECO:0007669"/>
    <property type="project" value="TreeGrafter"/>
</dbReference>
<feature type="domain" description="Ig-like" evidence="11">
    <location>
        <begin position="982"/>
        <end position="1064"/>
    </location>
</feature>
<evidence type="ECO:0000256" key="2">
    <source>
        <dbReference type="ARBA" id="ARBA00022737"/>
    </source>
</evidence>
<feature type="disulfide bond" evidence="7">
    <location>
        <begin position="1793"/>
        <end position="1802"/>
    </location>
</feature>
<keyword evidence="7" id="KW-0245">EGF-like domain</keyword>
<dbReference type="PROSITE" id="PS00022">
    <property type="entry name" value="EGF_1"/>
    <property type="match status" value="2"/>
</dbReference>
<feature type="domain" description="Ig-like" evidence="11">
    <location>
        <begin position="1345"/>
        <end position="1434"/>
    </location>
</feature>
<dbReference type="PROSITE" id="PS01186">
    <property type="entry name" value="EGF_2"/>
    <property type="match status" value="1"/>
</dbReference>
<dbReference type="PROSITE" id="PS50068">
    <property type="entry name" value="LDLRA_2"/>
    <property type="match status" value="1"/>
</dbReference>
<gene>
    <name evidence="13" type="ORF">RUM43_013032</name>
</gene>
<dbReference type="Gene3D" id="2.60.40.10">
    <property type="entry name" value="Immunoglobulins"/>
    <property type="match status" value="7"/>
</dbReference>
<dbReference type="Pfam" id="PF00054">
    <property type="entry name" value="Laminin_G_1"/>
    <property type="match status" value="1"/>
</dbReference>